<feature type="transmembrane region" description="Helical" evidence="1">
    <location>
        <begin position="103"/>
        <end position="125"/>
    </location>
</feature>
<feature type="transmembrane region" description="Helical" evidence="1">
    <location>
        <begin position="131"/>
        <end position="150"/>
    </location>
</feature>
<organism evidence="3 4">
    <name type="scientific">Papaver somniferum</name>
    <name type="common">Opium poppy</name>
    <dbReference type="NCBI Taxonomy" id="3469"/>
    <lineage>
        <taxon>Eukaryota</taxon>
        <taxon>Viridiplantae</taxon>
        <taxon>Streptophyta</taxon>
        <taxon>Embryophyta</taxon>
        <taxon>Tracheophyta</taxon>
        <taxon>Spermatophyta</taxon>
        <taxon>Magnoliopsida</taxon>
        <taxon>Ranunculales</taxon>
        <taxon>Papaveraceae</taxon>
        <taxon>Papaveroideae</taxon>
        <taxon>Papaver</taxon>
    </lineage>
</organism>
<name>A0A4Y7ILE1_PAPSO</name>
<sequence>MEKGEKWMKDTSTSCMVVAALIATVAFAAAIAVPGGNISDGSSKKNGLPVFLNKDLFMFFAIADALALVSSITSVLMFLAVFTSRYSEEDFLKALPQKLIIGLATLFLSMASILVSFGAAFILILGQRFHWASIAISLLSCVPVLLFGFLQFPLFVEMVSSTYWPTILGKQDYSIFETYFPKQNWKALLESRQGALQKGEL</sequence>
<gene>
    <name evidence="3" type="ORF">C5167_041223</name>
</gene>
<feature type="transmembrane region" description="Helical" evidence="1">
    <location>
        <begin position="56"/>
        <end position="82"/>
    </location>
</feature>
<evidence type="ECO:0000313" key="3">
    <source>
        <dbReference type="EMBL" id="RZC48268.1"/>
    </source>
</evidence>
<accession>A0A4Y7ILE1</accession>
<proteinExistence type="predicted"/>
<protein>
    <recommendedName>
        <fullName evidence="2">PGG domain-containing protein</fullName>
    </recommendedName>
</protein>
<dbReference type="InterPro" id="IPR026961">
    <property type="entry name" value="PGG_dom"/>
</dbReference>
<dbReference type="Proteomes" id="UP000316621">
    <property type="component" value="Chromosome 1"/>
</dbReference>
<dbReference type="EMBL" id="CM010715">
    <property type="protein sequence ID" value="RZC48268.1"/>
    <property type="molecule type" value="Genomic_DNA"/>
</dbReference>
<dbReference type="GO" id="GO:0016020">
    <property type="term" value="C:membrane"/>
    <property type="evidence" value="ECO:0007669"/>
    <property type="project" value="TreeGrafter"/>
</dbReference>
<dbReference type="PANTHER" id="PTHR24177:SF365">
    <property type="entry name" value="ANKYRIN REPEAT-CONTAINING PROTEIN NPR4-LIKE ISOFORM X1"/>
    <property type="match status" value="1"/>
</dbReference>
<keyword evidence="1" id="KW-0472">Membrane</keyword>
<dbReference type="AlphaFoldDB" id="A0A4Y7ILE1"/>
<feature type="domain" description="PGG" evidence="2">
    <location>
        <begin position="5"/>
        <end position="122"/>
    </location>
</feature>
<evidence type="ECO:0000313" key="4">
    <source>
        <dbReference type="Proteomes" id="UP000316621"/>
    </source>
</evidence>
<dbReference type="OMA" id="ATWAKET"/>
<evidence type="ECO:0000256" key="1">
    <source>
        <dbReference type="SAM" id="Phobius"/>
    </source>
</evidence>
<keyword evidence="1" id="KW-0812">Transmembrane</keyword>
<dbReference type="PANTHER" id="PTHR24177">
    <property type="entry name" value="CASKIN"/>
    <property type="match status" value="1"/>
</dbReference>
<evidence type="ECO:0000259" key="2">
    <source>
        <dbReference type="Pfam" id="PF13962"/>
    </source>
</evidence>
<keyword evidence="4" id="KW-1185">Reference proteome</keyword>
<dbReference type="Pfam" id="PF13962">
    <property type="entry name" value="PGG"/>
    <property type="match status" value="1"/>
</dbReference>
<reference evidence="3 4" key="1">
    <citation type="journal article" date="2018" name="Science">
        <title>The opium poppy genome and morphinan production.</title>
        <authorList>
            <person name="Guo L."/>
            <person name="Winzer T."/>
            <person name="Yang X."/>
            <person name="Li Y."/>
            <person name="Ning Z."/>
            <person name="He Z."/>
            <person name="Teodor R."/>
            <person name="Lu Y."/>
            <person name="Bowser T.A."/>
            <person name="Graham I.A."/>
            <person name="Ye K."/>
        </authorList>
    </citation>
    <scope>NUCLEOTIDE SEQUENCE [LARGE SCALE GENOMIC DNA]</scope>
    <source>
        <strain evidence="4">cv. HN1</strain>
        <tissue evidence="3">Leaves</tissue>
    </source>
</reference>
<keyword evidence="1" id="KW-1133">Transmembrane helix</keyword>
<dbReference type="Gramene" id="RZC48268">
    <property type="protein sequence ID" value="RZC48268"/>
    <property type="gene ID" value="C5167_041223"/>
</dbReference>